<dbReference type="EMBL" id="CP119317">
    <property type="protein sequence ID" value="WEK53504.1"/>
    <property type="molecule type" value="Genomic_DNA"/>
</dbReference>
<gene>
    <name evidence="1" type="ORF">P0Y55_13055</name>
</gene>
<protein>
    <submittedName>
        <fullName evidence="1">DUF1904 family protein</fullName>
    </submittedName>
</protein>
<dbReference type="Pfam" id="PF08921">
    <property type="entry name" value="DUF1904"/>
    <property type="match status" value="1"/>
</dbReference>
<dbReference type="Gene3D" id="3.30.429.10">
    <property type="entry name" value="Macrophage Migration Inhibitory Factor"/>
    <property type="match status" value="1"/>
</dbReference>
<proteinExistence type="predicted"/>
<organism evidence="1 2">
    <name type="scientific">Candidatus Cohnella colombiensis</name>
    <dbReference type="NCBI Taxonomy" id="3121368"/>
    <lineage>
        <taxon>Bacteria</taxon>
        <taxon>Bacillati</taxon>
        <taxon>Bacillota</taxon>
        <taxon>Bacilli</taxon>
        <taxon>Bacillales</taxon>
        <taxon>Paenibacillaceae</taxon>
        <taxon>Cohnella</taxon>
    </lineage>
</organism>
<keyword evidence="2" id="KW-1185">Reference proteome</keyword>
<evidence type="ECO:0000313" key="1">
    <source>
        <dbReference type="EMBL" id="WEK53504.1"/>
    </source>
</evidence>
<dbReference type="InterPro" id="IPR014347">
    <property type="entry name" value="Tautomerase/MIF_sf"/>
</dbReference>
<dbReference type="SUPFAM" id="SSF55331">
    <property type="entry name" value="Tautomerase/MIF"/>
    <property type="match status" value="1"/>
</dbReference>
<evidence type="ECO:0000313" key="2">
    <source>
        <dbReference type="Proteomes" id="UP001178662"/>
    </source>
</evidence>
<dbReference type="InterPro" id="IPR015017">
    <property type="entry name" value="DUF1904"/>
</dbReference>
<reference evidence="1" key="1">
    <citation type="submission" date="2023-03" db="EMBL/GenBank/DDBJ databases">
        <title>Andean soil-derived lignocellulolytic bacterial consortium as a source of novel taxa and putative plastic-active enzymes.</title>
        <authorList>
            <person name="Diaz-Garcia L."/>
            <person name="Chuvochina M."/>
            <person name="Feuerriegel G."/>
            <person name="Bunk B."/>
            <person name="Sproer C."/>
            <person name="Streit W.R."/>
            <person name="Rodriguez L.M."/>
            <person name="Overmann J."/>
            <person name="Jimenez D.J."/>
        </authorList>
    </citation>
    <scope>NUCLEOTIDE SEQUENCE</scope>
    <source>
        <strain evidence="1">MAG 2441</strain>
    </source>
</reference>
<dbReference type="AlphaFoldDB" id="A0AA95EUK8"/>
<sequence>MPHLLIRGITPEQVRTISQSLGSQLATLFQCPADHIVLECLNTTAIFAGEVVSSFPFIEVNAFDRGKAVQDEAAMCIDSHVRSLGISEVEIAFRMYERSDYYADGKSFVPSSSDFQALQAENQRLKEELQKLRKSLQSSHIGSMSSRLRDALRE</sequence>
<accession>A0AA95EUK8</accession>
<name>A0AA95EUK8_9BACL</name>
<dbReference type="Proteomes" id="UP001178662">
    <property type="component" value="Chromosome"/>
</dbReference>